<evidence type="ECO:0000313" key="1">
    <source>
        <dbReference type="EMBL" id="KAG9240574.1"/>
    </source>
</evidence>
<organism evidence="1 2">
    <name type="scientific">Calycina marina</name>
    <dbReference type="NCBI Taxonomy" id="1763456"/>
    <lineage>
        <taxon>Eukaryota</taxon>
        <taxon>Fungi</taxon>
        <taxon>Dikarya</taxon>
        <taxon>Ascomycota</taxon>
        <taxon>Pezizomycotina</taxon>
        <taxon>Leotiomycetes</taxon>
        <taxon>Helotiales</taxon>
        <taxon>Pezizellaceae</taxon>
        <taxon>Calycina</taxon>
    </lineage>
</organism>
<proteinExistence type="predicted"/>
<name>A0A9P7YV72_9HELO</name>
<dbReference type="AlphaFoldDB" id="A0A9P7YV72"/>
<reference evidence="1" key="1">
    <citation type="journal article" date="2021" name="IMA Fungus">
        <title>Genomic characterization of three marine fungi, including Emericellopsis atlantica sp. nov. with signatures of a generalist lifestyle and marine biomass degradation.</title>
        <authorList>
            <person name="Hagestad O.C."/>
            <person name="Hou L."/>
            <person name="Andersen J.H."/>
            <person name="Hansen E.H."/>
            <person name="Altermark B."/>
            <person name="Li C."/>
            <person name="Kuhnert E."/>
            <person name="Cox R.J."/>
            <person name="Crous P.W."/>
            <person name="Spatafora J.W."/>
            <person name="Lail K."/>
            <person name="Amirebrahimi M."/>
            <person name="Lipzen A."/>
            <person name="Pangilinan J."/>
            <person name="Andreopoulos W."/>
            <person name="Hayes R.D."/>
            <person name="Ng V."/>
            <person name="Grigoriev I.V."/>
            <person name="Jackson S.A."/>
            <person name="Sutton T.D.S."/>
            <person name="Dobson A.D.W."/>
            <person name="Rama T."/>
        </authorList>
    </citation>
    <scope>NUCLEOTIDE SEQUENCE</scope>
    <source>
        <strain evidence="1">TRa3180A</strain>
    </source>
</reference>
<dbReference type="Proteomes" id="UP000887226">
    <property type="component" value="Unassembled WGS sequence"/>
</dbReference>
<evidence type="ECO:0000313" key="2">
    <source>
        <dbReference type="Proteomes" id="UP000887226"/>
    </source>
</evidence>
<accession>A0A9P7YV72</accession>
<keyword evidence="2" id="KW-1185">Reference proteome</keyword>
<sequence length="111" mass="12558">MAEGLRQLQVGGAIEQVPTATEFINPGSELVEDMLEKPEIVKSIAEAHNPARDEDFGDEGKPETPTSIYEALQHLNALMRYNEAQAWVEADQVLLRLLRTYEREISVRHLE</sequence>
<comment type="caution">
    <text evidence="1">The sequence shown here is derived from an EMBL/GenBank/DDBJ whole genome shotgun (WGS) entry which is preliminary data.</text>
</comment>
<protein>
    <submittedName>
        <fullName evidence="1">Uncharacterized protein</fullName>
    </submittedName>
</protein>
<gene>
    <name evidence="1" type="ORF">BJ878DRAFT_483724</name>
</gene>
<dbReference type="EMBL" id="MU254403">
    <property type="protein sequence ID" value="KAG9240574.1"/>
    <property type="molecule type" value="Genomic_DNA"/>
</dbReference>